<feature type="region of interest" description="Disordered" evidence="1">
    <location>
        <begin position="102"/>
        <end position="128"/>
    </location>
</feature>
<evidence type="ECO:0000256" key="1">
    <source>
        <dbReference type="SAM" id="MobiDB-lite"/>
    </source>
</evidence>
<feature type="region of interest" description="Disordered" evidence="1">
    <location>
        <begin position="46"/>
        <end position="70"/>
    </location>
</feature>
<organism evidence="2 3">
    <name type="scientific">Favolaschia claudopus</name>
    <dbReference type="NCBI Taxonomy" id="2862362"/>
    <lineage>
        <taxon>Eukaryota</taxon>
        <taxon>Fungi</taxon>
        <taxon>Dikarya</taxon>
        <taxon>Basidiomycota</taxon>
        <taxon>Agaricomycotina</taxon>
        <taxon>Agaricomycetes</taxon>
        <taxon>Agaricomycetidae</taxon>
        <taxon>Agaricales</taxon>
        <taxon>Marasmiineae</taxon>
        <taxon>Mycenaceae</taxon>
        <taxon>Favolaschia</taxon>
    </lineage>
</organism>
<dbReference type="EMBL" id="JAWWNJ010000040">
    <property type="protein sequence ID" value="KAK7020860.1"/>
    <property type="molecule type" value="Genomic_DNA"/>
</dbReference>
<accession>A0AAW0B5K1</accession>
<reference evidence="2 3" key="1">
    <citation type="journal article" date="2024" name="J Genomics">
        <title>Draft genome sequencing and assembly of Favolaschia claudopus CIRM-BRFM 2984 isolated from oak limbs.</title>
        <authorList>
            <person name="Navarro D."/>
            <person name="Drula E."/>
            <person name="Chaduli D."/>
            <person name="Cazenave R."/>
            <person name="Ahrendt S."/>
            <person name="Wang J."/>
            <person name="Lipzen A."/>
            <person name="Daum C."/>
            <person name="Barry K."/>
            <person name="Grigoriev I.V."/>
            <person name="Favel A."/>
            <person name="Rosso M.N."/>
            <person name="Martin F."/>
        </authorList>
    </citation>
    <scope>NUCLEOTIDE SEQUENCE [LARGE SCALE GENOMIC DNA]</scope>
    <source>
        <strain evidence="2 3">CIRM-BRFM 2984</strain>
    </source>
</reference>
<feature type="compositionally biased region" description="Basic residues" evidence="1">
    <location>
        <begin position="104"/>
        <end position="118"/>
    </location>
</feature>
<dbReference type="AlphaFoldDB" id="A0AAW0B5K1"/>
<evidence type="ECO:0000313" key="3">
    <source>
        <dbReference type="Proteomes" id="UP001362999"/>
    </source>
</evidence>
<keyword evidence="3" id="KW-1185">Reference proteome</keyword>
<name>A0AAW0B5K1_9AGAR</name>
<protein>
    <submittedName>
        <fullName evidence="2">Uncharacterized protein</fullName>
    </submittedName>
</protein>
<comment type="caution">
    <text evidence="2">The sequence shown here is derived from an EMBL/GenBank/DDBJ whole genome shotgun (WGS) entry which is preliminary data.</text>
</comment>
<gene>
    <name evidence="2" type="ORF">R3P38DRAFT_2781490</name>
</gene>
<dbReference type="Proteomes" id="UP001362999">
    <property type="component" value="Unassembled WGS sequence"/>
</dbReference>
<sequence length="265" mass="29853">MDSPLSPPGSSSARLESLCFILHNGGYAGWSEYILPKEMYGLSMSGASTSNTPPVPQKLDSHHTTTRQNNQARTCFDCGATETGKSRRQKSNRRKWRCAQCGPLKHKSRPSGSKRKGGRGVLTQTESCRTDAAPVDQVPNALIVYDWREKLQRVFFPRNKALPDIEVGLPVCRHEFFISWITELMSGMDTLFTIIEESQGITWFDIAYLKIAKIMRHINRLEPKNVPRNSDFRFCARAGELVKKWRNELGYLTSGALIMGSIDVV</sequence>
<proteinExistence type="predicted"/>
<evidence type="ECO:0000313" key="2">
    <source>
        <dbReference type="EMBL" id="KAK7020860.1"/>
    </source>
</evidence>